<dbReference type="InterPro" id="IPR035500">
    <property type="entry name" value="NHR-like_dom_sf"/>
</dbReference>
<protein>
    <submittedName>
        <fullName evidence="4">Uncharacterized protein</fullName>
    </submittedName>
</protein>
<dbReference type="EMBL" id="CAJEWN010000902">
    <property type="protein sequence ID" value="CAD2191810.1"/>
    <property type="molecule type" value="Genomic_DNA"/>
</dbReference>
<evidence type="ECO:0000313" key="4">
    <source>
        <dbReference type="EMBL" id="CAD2191810.1"/>
    </source>
</evidence>
<keyword evidence="2" id="KW-0804">Transcription</keyword>
<dbReference type="AlphaFoldDB" id="A0A6V7WXP5"/>
<evidence type="ECO:0000256" key="3">
    <source>
        <dbReference type="ARBA" id="ARBA00023170"/>
    </source>
</evidence>
<evidence type="ECO:0000256" key="1">
    <source>
        <dbReference type="ARBA" id="ARBA00023015"/>
    </source>
</evidence>
<keyword evidence="3" id="KW-0675">Receptor</keyword>
<gene>
    <name evidence="4" type="ORF">MENT_LOCUS44666</name>
</gene>
<dbReference type="SUPFAM" id="SSF48508">
    <property type="entry name" value="Nuclear receptor ligand-binding domain"/>
    <property type="match status" value="1"/>
</dbReference>
<proteinExistence type="predicted"/>
<comment type="caution">
    <text evidence="4">The sequence shown here is derived from an EMBL/GenBank/DDBJ whole genome shotgun (WGS) entry which is preliminary data.</text>
</comment>
<organism evidence="4 5">
    <name type="scientific">Meloidogyne enterolobii</name>
    <name type="common">Root-knot nematode worm</name>
    <name type="synonym">Meloidogyne mayaguensis</name>
    <dbReference type="NCBI Taxonomy" id="390850"/>
    <lineage>
        <taxon>Eukaryota</taxon>
        <taxon>Metazoa</taxon>
        <taxon>Ecdysozoa</taxon>
        <taxon>Nematoda</taxon>
        <taxon>Chromadorea</taxon>
        <taxon>Rhabditida</taxon>
        <taxon>Tylenchina</taxon>
        <taxon>Tylenchomorpha</taxon>
        <taxon>Tylenchoidea</taxon>
        <taxon>Meloidogynidae</taxon>
        <taxon>Meloidogyninae</taxon>
        <taxon>Meloidogyne</taxon>
    </lineage>
</organism>
<name>A0A6V7WXP5_MELEN</name>
<sequence>MAILFSNPIVKGLSYQGKDLLYEEYFRYTKMLLEYTQNKFGVIDGAKRLDECILLINTSIQINQAFGEMHSYMLEKYSNTFPKFFKPFFDSQH</sequence>
<evidence type="ECO:0000256" key="2">
    <source>
        <dbReference type="ARBA" id="ARBA00023163"/>
    </source>
</evidence>
<dbReference type="Proteomes" id="UP000580250">
    <property type="component" value="Unassembled WGS sequence"/>
</dbReference>
<accession>A0A6V7WXP5</accession>
<evidence type="ECO:0000313" key="5">
    <source>
        <dbReference type="Proteomes" id="UP000580250"/>
    </source>
</evidence>
<keyword evidence="1" id="KW-0805">Transcription regulation</keyword>
<reference evidence="4 5" key="1">
    <citation type="submission" date="2020-08" db="EMBL/GenBank/DDBJ databases">
        <authorList>
            <person name="Koutsovoulos G."/>
            <person name="Danchin GJ E."/>
        </authorList>
    </citation>
    <scope>NUCLEOTIDE SEQUENCE [LARGE SCALE GENOMIC DNA]</scope>
</reference>